<feature type="region of interest" description="Disordered" evidence="1">
    <location>
        <begin position="75"/>
        <end position="102"/>
    </location>
</feature>
<organism evidence="2 3">
    <name type="scientific">Luteimonas terrae</name>
    <dbReference type="NCBI Taxonomy" id="1530191"/>
    <lineage>
        <taxon>Bacteria</taxon>
        <taxon>Pseudomonadati</taxon>
        <taxon>Pseudomonadota</taxon>
        <taxon>Gammaproteobacteria</taxon>
        <taxon>Lysobacterales</taxon>
        <taxon>Lysobacteraceae</taxon>
        <taxon>Luteimonas</taxon>
    </lineage>
</organism>
<accession>A0ABU1XWE8</accession>
<dbReference type="EMBL" id="JAVDWO010000003">
    <property type="protein sequence ID" value="MDR7192401.1"/>
    <property type="molecule type" value="Genomic_DNA"/>
</dbReference>
<feature type="compositionally biased region" description="Basic and acidic residues" evidence="1">
    <location>
        <begin position="75"/>
        <end position="86"/>
    </location>
</feature>
<keyword evidence="2" id="KW-0347">Helicase</keyword>
<reference evidence="2 3" key="1">
    <citation type="submission" date="2023-07" db="EMBL/GenBank/DDBJ databases">
        <title>Sorghum-associated microbial communities from plants grown in Nebraska, USA.</title>
        <authorList>
            <person name="Schachtman D."/>
        </authorList>
    </citation>
    <scope>NUCLEOTIDE SEQUENCE [LARGE SCALE GENOMIC DNA]</scope>
    <source>
        <strain evidence="2 3">4099</strain>
    </source>
</reference>
<comment type="caution">
    <text evidence="2">The sequence shown here is derived from an EMBL/GenBank/DDBJ whole genome shotgun (WGS) entry which is preliminary data.</text>
</comment>
<keyword evidence="2" id="KW-0547">Nucleotide-binding</keyword>
<name>A0ABU1XWE8_9GAMM</name>
<proteinExistence type="predicted"/>
<keyword evidence="2" id="KW-0067">ATP-binding</keyword>
<evidence type="ECO:0000313" key="3">
    <source>
        <dbReference type="Proteomes" id="UP001256588"/>
    </source>
</evidence>
<evidence type="ECO:0000313" key="2">
    <source>
        <dbReference type="EMBL" id="MDR7192401.1"/>
    </source>
</evidence>
<dbReference type="GO" id="GO:0004386">
    <property type="term" value="F:helicase activity"/>
    <property type="evidence" value="ECO:0007669"/>
    <property type="project" value="UniProtKB-KW"/>
</dbReference>
<dbReference type="RefSeq" id="WP_310233424.1">
    <property type="nucleotide sequence ID" value="NZ_JAVDWO010000003.1"/>
</dbReference>
<dbReference type="Proteomes" id="UP001256588">
    <property type="component" value="Unassembled WGS sequence"/>
</dbReference>
<evidence type="ECO:0000256" key="1">
    <source>
        <dbReference type="SAM" id="MobiDB-lite"/>
    </source>
</evidence>
<gene>
    <name evidence="2" type="ORF">J2W68_001109</name>
</gene>
<sequence length="102" mass="11352">MIDPIPLEDLALLDVLQQISQASEAMQVETEMMRRLEESALIEDHEDGVRLTHAGVAMCKSLQHRVAADKLANEIIDKRENTDDSTRPLPGERAPVEPPTIP</sequence>
<keyword evidence="3" id="KW-1185">Reference proteome</keyword>
<keyword evidence="2" id="KW-0378">Hydrolase</keyword>
<protein>
    <submittedName>
        <fullName evidence="2">Superfamily II helicase</fullName>
    </submittedName>
</protein>